<dbReference type="InterPro" id="IPR036890">
    <property type="entry name" value="HATPase_C_sf"/>
</dbReference>
<dbReference type="GO" id="GO:0000155">
    <property type="term" value="F:phosphorelay sensor kinase activity"/>
    <property type="evidence" value="ECO:0007669"/>
    <property type="project" value="InterPro"/>
</dbReference>
<dbReference type="GO" id="GO:0005886">
    <property type="term" value="C:plasma membrane"/>
    <property type="evidence" value="ECO:0007669"/>
    <property type="project" value="UniProtKB-SubCell"/>
</dbReference>
<reference evidence="16" key="2">
    <citation type="submission" date="2020-09" db="EMBL/GenBank/DDBJ databases">
        <authorList>
            <person name="Sun Q."/>
            <person name="Kim S."/>
        </authorList>
    </citation>
    <scope>NUCLEOTIDE SEQUENCE</scope>
    <source>
        <strain evidence="16">KCTC 42731</strain>
    </source>
</reference>
<evidence type="ECO:0000256" key="12">
    <source>
        <dbReference type="ARBA" id="ARBA00023012"/>
    </source>
</evidence>
<dbReference type="SMART" id="SM00388">
    <property type="entry name" value="HisKA"/>
    <property type="match status" value="1"/>
</dbReference>
<proteinExistence type="predicted"/>
<dbReference type="CDD" id="cd06225">
    <property type="entry name" value="HAMP"/>
    <property type="match status" value="1"/>
</dbReference>
<name>A0A919BGB9_9GAMM</name>
<dbReference type="InterPro" id="IPR003660">
    <property type="entry name" value="HAMP_dom"/>
</dbReference>
<dbReference type="EC" id="2.7.13.3" evidence="3"/>
<dbReference type="Pfam" id="PF02518">
    <property type="entry name" value="HATPase_c"/>
    <property type="match status" value="1"/>
</dbReference>
<dbReference type="EMBL" id="BNCK01000003">
    <property type="protein sequence ID" value="GHF87257.1"/>
    <property type="molecule type" value="Genomic_DNA"/>
</dbReference>
<dbReference type="SUPFAM" id="SSF47384">
    <property type="entry name" value="Homodimeric domain of signal transducing histidine kinase"/>
    <property type="match status" value="1"/>
</dbReference>
<dbReference type="CDD" id="cd00082">
    <property type="entry name" value="HisKA"/>
    <property type="match status" value="1"/>
</dbReference>
<keyword evidence="17" id="KW-1185">Reference proteome</keyword>
<evidence type="ECO:0000313" key="16">
    <source>
        <dbReference type="EMBL" id="GHF87257.1"/>
    </source>
</evidence>
<evidence type="ECO:0000256" key="8">
    <source>
        <dbReference type="ARBA" id="ARBA00022741"/>
    </source>
</evidence>
<keyword evidence="7" id="KW-0812">Transmembrane</keyword>
<dbReference type="InterPro" id="IPR050398">
    <property type="entry name" value="HssS/ArlS-like"/>
</dbReference>
<keyword evidence="6" id="KW-0808">Transferase</keyword>
<feature type="domain" description="Histidine kinase" evidence="14">
    <location>
        <begin position="246"/>
        <end position="460"/>
    </location>
</feature>
<keyword evidence="5" id="KW-0597">Phosphoprotein</keyword>
<evidence type="ECO:0000256" key="2">
    <source>
        <dbReference type="ARBA" id="ARBA00004651"/>
    </source>
</evidence>
<dbReference type="InterPro" id="IPR003594">
    <property type="entry name" value="HATPase_dom"/>
</dbReference>
<gene>
    <name evidence="16" type="primary">cpxA</name>
    <name evidence="16" type="ORF">GCM10017161_13480</name>
</gene>
<dbReference type="PANTHER" id="PTHR45528">
    <property type="entry name" value="SENSOR HISTIDINE KINASE CPXA"/>
    <property type="match status" value="1"/>
</dbReference>
<keyword evidence="13" id="KW-0472">Membrane</keyword>
<dbReference type="InterPro" id="IPR004358">
    <property type="entry name" value="Sig_transdc_His_kin-like_C"/>
</dbReference>
<dbReference type="SUPFAM" id="SSF158472">
    <property type="entry name" value="HAMP domain-like"/>
    <property type="match status" value="1"/>
</dbReference>
<dbReference type="Pfam" id="PF00672">
    <property type="entry name" value="HAMP"/>
    <property type="match status" value="1"/>
</dbReference>
<evidence type="ECO:0000256" key="3">
    <source>
        <dbReference type="ARBA" id="ARBA00012438"/>
    </source>
</evidence>
<evidence type="ECO:0000259" key="14">
    <source>
        <dbReference type="PROSITE" id="PS50109"/>
    </source>
</evidence>
<dbReference type="GO" id="GO:0005524">
    <property type="term" value="F:ATP binding"/>
    <property type="evidence" value="ECO:0007669"/>
    <property type="project" value="UniProtKB-KW"/>
</dbReference>
<dbReference type="PROSITE" id="PS50109">
    <property type="entry name" value="HIS_KIN"/>
    <property type="match status" value="1"/>
</dbReference>
<dbReference type="InterPro" id="IPR005467">
    <property type="entry name" value="His_kinase_dom"/>
</dbReference>
<keyword evidence="9 16" id="KW-0418">Kinase</keyword>
<evidence type="ECO:0000259" key="15">
    <source>
        <dbReference type="PROSITE" id="PS50885"/>
    </source>
</evidence>
<evidence type="ECO:0000256" key="5">
    <source>
        <dbReference type="ARBA" id="ARBA00022553"/>
    </source>
</evidence>
<dbReference type="InterPro" id="IPR036097">
    <property type="entry name" value="HisK_dim/P_sf"/>
</dbReference>
<evidence type="ECO:0000256" key="11">
    <source>
        <dbReference type="ARBA" id="ARBA00022989"/>
    </source>
</evidence>
<dbReference type="RefSeq" id="WP_189768537.1">
    <property type="nucleotide sequence ID" value="NZ_BNCK01000003.1"/>
</dbReference>
<feature type="domain" description="HAMP" evidence="15">
    <location>
        <begin position="184"/>
        <end position="238"/>
    </location>
</feature>
<protein>
    <recommendedName>
        <fullName evidence="3">histidine kinase</fullName>
        <ecNumber evidence="3">2.7.13.3</ecNumber>
    </recommendedName>
</protein>
<dbReference type="InterPro" id="IPR003661">
    <property type="entry name" value="HisK_dim/P_dom"/>
</dbReference>
<evidence type="ECO:0000256" key="13">
    <source>
        <dbReference type="ARBA" id="ARBA00023136"/>
    </source>
</evidence>
<dbReference type="PRINTS" id="PR00344">
    <property type="entry name" value="BCTRLSENSOR"/>
</dbReference>
<keyword evidence="8" id="KW-0547">Nucleotide-binding</keyword>
<evidence type="ECO:0000256" key="7">
    <source>
        <dbReference type="ARBA" id="ARBA00022692"/>
    </source>
</evidence>
<comment type="subcellular location">
    <subcellularLocation>
        <location evidence="2">Cell membrane</location>
        <topology evidence="2">Multi-pass membrane protein</topology>
    </subcellularLocation>
</comment>
<dbReference type="SUPFAM" id="SSF55874">
    <property type="entry name" value="ATPase domain of HSP90 chaperone/DNA topoisomerase II/histidine kinase"/>
    <property type="match status" value="1"/>
</dbReference>
<dbReference type="Gene3D" id="6.10.340.10">
    <property type="match status" value="1"/>
</dbReference>
<keyword evidence="11" id="KW-1133">Transmembrane helix</keyword>
<keyword evidence="12" id="KW-0902">Two-component regulatory system</keyword>
<dbReference type="AlphaFoldDB" id="A0A919BGB9"/>
<dbReference type="FunFam" id="3.30.565.10:FF:000006">
    <property type="entry name" value="Sensor histidine kinase WalK"/>
    <property type="match status" value="1"/>
</dbReference>
<reference evidence="16" key="1">
    <citation type="journal article" date="2014" name="Int. J. Syst. Evol. Microbiol.">
        <title>Complete genome sequence of Corynebacterium casei LMG S-19264T (=DSM 44701T), isolated from a smear-ripened cheese.</title>
        <authorList>
            <consortium name="US DOE Joint Genome Institute (JGI-PGF)"/>
            <person name="Walter F."/>
            <person name="Albersmeier A."/>
            <person name="Kalinowski J."/>
            <person name="Ruckert C."/>
        </authorList>
    </citation>
    <scope>NUCLEOTIDE SEQUENCE</scope>
    <source>
        <strain evidence="16">KCTC 42731</strain>
    </source>
</reference>
<evidence type="ECO:0000256" key="6">
    <source>
        <dbReference type="ARBA" id="ARBA00022679"/>
    </source>
</evidence>
<dbReference type="SMART" id="SM00304">
    <property type="entry name" value="HAMP"/>
    <property type="match status" value="1"/>
</dbReference>
<evidence type="ECO:0000256" key="10">
    <source>
        <dbReference type="ARBA" id="ARBA00022840"/>
    </source>
</evidence>
<evidence type="ECO:0000313" key="17">
    <source>
        <dbReference type="Proteomes" id="UP000623842"/>
    </source>
</evidence>
<dbReference type="Pfam" id="PF00512">
    <property type="entry name" value="HisKA"/>
    <property type="match status" value="1"/>
</dbReference>
<dbReference type="PANTHER" id="PTHR45528:SF1">
    <property type="entry name" value="SENSOR HISTIDINE KINASE CPXA"/>
    <property type="match status" value="1"/>
</dbReference>
<keyword evidence="10" id="KW-0067">ATP-binding</keyword>
<evidence type="ECO:0000256" key="4">
    <source>
        <dbReference type="ARBA" id="ARBA00022475"/>
    </source>
</evidence>
<keyword evidence="4" id="KW-1003">Cell membrane</keyword>
<dbReference type="Gene3D" id="1.10.287.130">
    <property type="match status" value="1"/>
</dbReference>
<comment type="caution">
    <text evidence="16">The sequence shown here is derived from an EMBL/GenBank/DDBJ whole genome shotgun (WGS) entry which is preliminary data.</text>
</comment>
<evidence type="ECO:0000256" key="9">
    <source>
        <dbReference type="ARBA" id="ARBA00022777"/>
    </source>
</evidence>
<dbReference type="SMART" id="SM00387">
    <property type="entry name" value="HATPase_c"/>
    <property type="match status" value="1"/>
</dbReference>
<dbReference type="PROSITE" id="PS50885">
    <property type="entry name" value="HAMP"/>
    <property type="match status" value="1"/>
</dbReference>
<organism evidence="16 17">
    <name type="scientific">Thalassotalea marina</name>
    <dbReference type="NCBI Taxonomy" id="1673741"/>
    <lineage>
        <taxon>Bacteria</taxon>
        <taxon>Pseudomonadati</taxon>
        <taxon>Pseudomonadota</taxon>
        <taxon>Gammaproteobacteria</taxon>
        <taxon>Alteromonadales</taxon>
        <taxon>Colwelliaceae</taxon>
        <taxon>Thalassotalea</taxon>
    </lineage>
</organism>
<dbReference type="Proteomes" id="UP000623842">
    <property type="component" value="Unassembled WGS sequence"/>
</dbReference>
<sequence>MKLQVAKRFFSSVGVKLFLSFWLITITSIAITSAVTYQLAQESIIVPLDHKDIKRLEFIKNKLMSDNPQSIKRVLKRSAERMNAVLFIKHVESGEVLYHHKQFFNPFGTFLKKNDFSNQTTIQFPYFRITGPAHAEVAGQNYQLFIGNKTHHVNFSSIILQLPRWARFIIPIIVSMLLCWLLAKYLTKPVMAIKLAAQKIGDGDYKTRVDKDANREDELGQLARSFNLMAEKLENNIHAHQRLMADVSHELRSPLTRLHITLGLMEKTLPSDEKSQALLERCEREISRLDDMINNVLTLSKQENSIQTLSLQQCNLSKLLVDICDDAKLIANDKRVSISIEIEEDVIIDADEALLAGAVNNVLTNAIKYSEQDKNVLLTLTKQNHNLLVQVIDQGIGVEPAHLSKLFEPFYRVSDARDRESGGTGLGLAIAKQAIDAHKGEISAMNNNLGGLTVEIRLPL</sequence>
<comment type="catalytic activity">
    <reaction evidence="1">
        <text>ATP + protein L-histidine = ADP + protein N-phospho-L-histidine.</text>
        <dbReference type="EC" id="2.7.13.3"/>
    </reaction>
</comment>
<evidence type="ECO:0000256" key="1">
    <source>
        <dbReference type="ARBA" id="ARBA00000085"/>
    </source>
</evidence>
<accession>A0A919BGB9</accession>
<dbReference type="Gene3D" id="3.30.565.10">
    <property type="entry name" value="Histidine kinase-like ATPase, C-terminal domain"/>
    <property type="match status" value="1"/>
</dbReference>